<evidence type="ECO:0000313" key="2">
    <source>
        <dbReference type="EMBL" id="GAX18742.1"/>
    </source>
</evidence>
<reference evidence="2 3" key="1">
    <citation type="journal article" date="2015" name="Plant Cell">
        <title>Oil accumulation by the oleaginous diatom Fistulifera solaris as revealed by the genome and transcriptome.</title>
        <authorList>
            <person name="Tanaka T."/>
            <person name="Maeda Y."/>
            <person name="Veluchamy A."/>
            <person name="Tanaka M."/>
            <person name="Abida H."/>
            <person name="Marechal E."/>
            <person name="Bowler C."/>
            <person name="Muto M."/>
            <person name="Sunaga Y."/>
            <person name="Tanaka M."/>
            <person name="Yoshino T."/>
            <person name="Taniguchi T."/>
            <person name="Fukuda Y."/>
            <person name="Nemoto M."/>
            <person name="Matsumoto M."/>
            <person name="Wong P.S."/>
            <person name="Aburatani S."/>
            <person name="Fujibuchi W."/>
        </authorList>
    </citation>
    <scope>NUCLEOTIDE SEQUENCE [LARGE SCALE GENOMIC DNA]</scope>
    <source>
        <strain evidence="2 3">JPCC DA0580</strain>
    </source>
</reference>
<feature type="compositionally biased region" description="Polar residues" evidence="1">
    <location>
        <begin position="436"/>
        <end position="447"/>
    </location>
</feature>
<keyword evidence="3" id="KW-1185">Reference proteome</keyword>
<dbReference type="Proteomes" id="UP000198406">
    <property type="component" value="Unassembled WGS sequence"/>
</dbReference>
<feature type="compositionally biased region" description="Basic and acidic residues" evidence="1">
    <location>
        <begin position="415"/>
        <end position="430"/>
    </location>
</feature>
<evidence type="ECO:0000256" key="1">
    <source>
        <dbReference type="SAM" id="MobiDB-lite"/>
    </source>
</evidence>
<feature type="region of interest" description="Disordered" evidence="1">
    <location>
        <begin position="457"/>
        <end position="476"/>
    </location>
</feature>
<name>A0A1Z5JXZ5_FISSO</name>
<protein>
    <submittedName>
        <fullName evidence="2">Uncharacterized protein</fullName>
    </submittedName>
</protein>
<evidence type="ECO:0000313" key="3">
    <source>
        <dbReference type="Proteomes" id="UP000198406"/>
    </source>
</evidence>
<dbReference type="EMBL" id="BDSP01000132">
    <property type="protein sequence ID" value="GAX18742.1"/>
    <property type="molecule type" value="Genomic_DNA"/>
</dbReference>
<proteinExistence type="predicted"/>
<feature type="compositionally biased region" description="Polar residues" evidence="1">
    <location>
        <begin position="1"/>
        <end position="13"/>
    </location>
</feature>
<dbReference type="AlphaFoldDB" id="A0A1Z5JXZ5"/>
<feature type="region of interest" description="Disordered" evidence="1">
    <location>
        <begin position="178"/>
        <end position="243"/>
    </location>
</feature>
<feature type="compositionally biased region" description="Polar residues" evidence="1">
    <location>
        <begin position="385"/>
        <end position="399"/>
    </location>
</feature>
<feature type="region of interest" description="Disordered" evidence="1">
    <location>
        <begin position="1"/>
        <end position="64"/>
    </location>
</feature>
<organism evidence="2 3">
    <name type="scientific">Fistulifera solaris</name>
    <name type="common">Oleaginous diatom</name>
    <dbReference type="NCBI Taxonomy" id="1519565"/>
    <lineage>
        <taxon>Eukaryota</taxon>
        <taxon>Sar</taxon>
        <taxon>Stramenopiles</taxon>
        <taxon>Ochrophyta</taxon>
        <taxon>Bacillariophyta</taxon>
        <taxon>Bacillariophyceae</taxon>
        <taxon>Bacillariophycidae</taxon>
        <taxon>Naviculales</taxon>
        <taxon>Naviculaceae</taxon>
        <taxon>Fistulifera</taxon>
    </lineage>
</organism>
<dbReference type="InParanoid" id="A0A1Z5JXZ5"/>
<sequence length="487" mass="55356">MEVLSAPSSSHNDSSLETKTEEPIEDETQSSTEHETRKETEETNNNTKSNKRNKNASSSKPATGNYNRYFLSNFKIENIFSFQKRHDVRLSQDKVGLILSDPSAFEKLQEFLRQEGCVTDGTLRVNYNDLLRTRLNEIEENHHEESKDSDDDDLLVREEIMVSRPFRRRPMIPEGDANAAISEPIPAPTLPDLEYTTPAKENRSQIADKSNMMEDGNPDDSSSLPITSDQATKSTASSSPTSVMDMMDLDMKGIDQVVDTFESYEEEQLSKDVVNDDSDEFVEDDSSVDSGLFVENRTFSRPAASAPVAARPWGPDAAPTKEEKIWDICAVEAPATTMDFDHLWEDDENSDVDLYPYRRNAYDYSSDEDVYNDVTPPSKKEHSEPTGSSNDDSWQSQSAREIEFSVDAMEPITQIDEKPRVRFSSKKEFHYPSPGHDSSTNEGSDVTQDIDFQMTREEMKQRKSVSLPKKRITRRQKRHHVVETLEI</sequence>
<comment type="caution">
    <text evidence="2">The sequence shown here is derived from an EMBL/GenBank/DDBJ whole genome shotgun (WGS) entry which is preliminary data.</text>
</comment>
<feature type="region of interest" description="Disordered" evidence="1">
    <location>
        <begin position="366"/>
        <end position="447"/>
    </location>
</feature>
<accession>A0A1Z5JXZ5</accession>
<gene>
    <name evidence="2" type="ORF">FisN_26Hh035</name>
</gene>
<feature type="compositionally biased region" description="Low complexity" evidence="1">
    <location>
        <begin position="231"/>
        <end position="242"/>
    </location>
</feature>
<feature type="compositionally biased region" description="Basic and acidic residues" evidence="1">
    <location>
        <begin position="32"/>
        <end position="41"/>
    </location>
</feature>
<feature type="compositionally biased region" description="Polar residues" evidence="1">
    <location>
        <begin position="219"/>
        <end position="230"/>
    </location>
</feature>